<dbReference type="EMBL" id="WMFA01000002">
    <property type="protein sequence ID" value="MYL70412.1"/>
    <property type="molecule type" value="Genomic_DNA"/>
</dbReference>
<keyword evidence="1" id="KW-0812">Transmembrane</keyword>
<proteinExistence type="predicted"/>
<organism evidence="2 3">
    <name type="scientific">Halobacillus litoralis</name>
    <dbReference type="NCBI Taxonomy" id="45668"/>
    <lineage>
        <taxon>Bacteria</taxon>
        <taxon>Bacillati</taxon>
        <taxon>Bacillota</taxon>
        <taxon>Bacilli</taxon>
        <taxon>Bacillales</taxon>
        <taxon>Bacillaceae</taxon>
        <taxon>Halobacillus</taxon>
    </lineage>
</organism>
<evidence type="ECO:0000313" key="3">
    <source>
        <dbReference type="Proteomes" id="UP000450457"/>
    </source>
</evidence>
<comment type="caution">
    <text evidence="2">The sequence shown here is derived from an EMBL/GenBank/DDBJ whole genome shotgun (WGS) entry which is preliminary data.</text>
</comment>
<evidence type="ECO:0000256" key="1">
    <source>
        <dbReference type="SAM" id="Phobius"/>
    </source>
</evidence>
<dbReference type="GeneID" id="78006556"/>
<feature type="transmembrane region" description="Helical" evidence="1">
    <location>
        <begin position="49"/>
        <end position="71"/>
    </location>
</feature>
<dbReference type="Proteomes" id="UP000450457">
    <property type="component" value="Unassembled WGS sequence"/>
</dbReference>
<feature type="transmembrane region" description="Helical" evidence="1">
    <location>
        <begin position="21"/>
        <end position="43"/>
    </location>
</feature>
<accession>A0A845F7X4</accession>
<keyword evidence="1" id="KW-0472">Membrane</keyword>
<dbReference type="RefSeq" id="WP_160912247.1">
    <property type="nucleotide sequence ID" value="NZ_WMFA01000002.1"/>
</dbReference>
<evidence type="ECO:0000313" key="2">
    <source>
        <dbReference type="EMBL" id="MYL70412.1"/>
    </source>
</evidence>
<protein>
    <submittedName>
        <fullName evidence="2">Uncharacterized protein</fullName>
    </submittedName>
</protein>
<keyword evidence="1" id="KW-1133">Transmembrane helix</keyword>
<sequence>MKKMVLFLFGHPYRESKLLTLYYWVAVSMYIIAVALLLITAILTGDIGFWMSFIMNIVGFPIIFRVVYGLVTRVNQMI</sequence>
<gene>
    <name evidence="2" type="ORF">GLW00_06115</name>
</gene>
<name>A0A845F7X4_9BACI</name>
<reference evidence="2 3" key="1">
    <citation type="submission" date="2019-11" db="EMBL/GenBank/DDBJ databases">
        <title>Genome sequences of 17 halophilic strains isolated from different environments.</title>
        <authorList>
            <person name="Furrow R.E."/>
        </authorList>
    </citation>
    <scope>NUCLEOTIDE SEQUENCE [LARGE SCALE GENOMIC DNA]</scope>
    <source>
        <strain evidence="2 3">SL-4</strain>
    </source>
</reference>
<dbReference type="OrthoDB" id="2942332at2"/>
<dbReference type="AlphaFoldDB" id="A0A845F7X4"/>